<name>A0ABR7STR9_9ACTN</name>
<evidence type="ECO:0000256" key="2">
    <source>
        <dbReference type="SAM" id="MobiDB-lite"/>
    </source>
</evidence>
<dbReference type="Gene3D" id="3.40.50.1970">
    <property type="match status" value="1"/>
</dbReference>
<proteinExistence type="predicted"/>
<dbReference type="EMBL" id="JACTVJ010000030">
    <property type="protein sequence ID" value="MBC9718881.1"/>
    <property type="molecule type" value="Genomic_DNA"/>
</dbReference>
<dbReference type="PANTHER" id="PTHR11496:SF83">
    <property type="entry name" value="HYDROXYACID-OXOACID TRANSHYDROGENASE, MITOCHONDRIAL"/>
    <property type="match status" value="1"/>
</dbReference>
<evidence type="ECO:0000313" key="4">
    <source>
        <dbReference type="EMBL" id="MBC9718881.1"/>
    </source>
</evidence>
<feature type="compositionally biased region" description="Pro residues" evidence="2">
    <location>
        <begin position="9"/>
        <end position="22"/>
    </location>
</feature>
<feature type="region of interest" description="Disordered" evidence="2">
    <location>
        <begin position="1"/>
        <end position="64"/>
    </location>
</feature>
<dbReference type="InterPro" id="IPR039697">
    <property type="entry name" value="Alcohol_dehydrogenase_Fe"/>
</dbReference>
<keyword evidence="5" id="KW-1185">Reference proteome</keyword>
<accession>A0ABR7STR9</accession>
<dbReference type="Pfam" id="PF00465">
    <property type="entry name" value="Fe-ADH"/>
    <property type="match status" value="1"/>
</dbReference>
<organism evidence="4 5">
    <name type="scientific">Streptomyces polyasparticus</name>
    <dbReference type="NCBI Taxonomy" id="2767826"/>
    <lineage>
        <taxon>Bacteria</taxon>
        <taxon>Bacillati</taxon>
        <taxon>Actinomycetota</taxon>
        <taxon>Actinomycetes</taxon>
        <taxon>Kitasatosporales</taxon>
        <taxon>Streptomycetaceae</taxon>
        <taxon>Streptomyces</taxon>
    </lineage>
</organism>
<reference evidence="4 5" key="1">
    <citation type="submission" date="2020-08" db="EMBL/GenBank/DDBJ databases">
        <title>Genemic of Streptomyces polyaspartic.</title>
        <authorList>
            <person name="Liu W."/>
        </authorList>
    </citation>
    <scope>NUCLEOTIDE SEQUENCE [LARGE SCALE GENOMIC DNA]</scope>
    <source>
        <strain evidence="4 5">TRM66268-LWL</strain>
    </source>
</reference>
<feature type="domain" description="Alcohol dehydrogenase iron-type/glycerol dehydrogenase GldA" evidence="3">
    <location>
        <begin position="65"/>
        <end position="225"/>
    </location>
</feature>
<dbReference type="NCBIfam" id="NF041822">
    <property type="entry name" value="daptide_DH"/>
    <property type="match status" value="1"/>
</dbReference>
<dbReference type="Proteomes" id="UP000642284">
    <property type="component" value="Unassembled WGS sequence"/>
</dbReference>
<evidence type="ECO:0000259" key="3">
    <source>
        <dbReference type="Pfam" id="PF00465"/>
    </source>
</evidence>
<sequence length="460" mass="49241">MSTDFTAFPHPPAHQIPDPAPMPLAAATVAPRSLRHRATPPRSDQQHHTAPPTLPPAPAPLRGLDHLAPWLRRDRPAAVTVLTDPAVAHQPVTTLALAQIARAGITARTLTLTDAGGLDAIAELAARLTHRELIVSIGGGTILDFAKLTALTAQYPRAIRYLTAPQRSGFVILPPSLGDHVRVLAIPTTLGTGSERGTVACFTKNHAKHLALGPCLRPVAALWAPEATATLPDHLIADGVLEALFRTVSPYAGDPTELLLPDQAVEALAARILVAGYEVAALRREHRPIPDELRLRIAEMSAESQLGHTNQGRNPYSVKCWAIANELSTTVNLPKMRTVSALWPVLWRRTLAGDTRLGSPHRIRRLWAHLRHGAAWLDPDPAQGLLQLIDEWHINRTVTANTTDIARAAQATIRAWGAGLPILAELSAADLRTLLAEATKPAAADTASVSAAVSKTTTAH</sequence>
<evidence type="ECO:0000256" key="1">
    <source>
        <dbReference type="ARBA" id="ARBA00023002"/>
    </source>
</evidence>
<keyword evidence="1" id="KW-0560">Oxidoreductase</keyword>
<dbReference type="InterPro" id="IPR001670">
    <property type="entry name" value="ADH_Fe/GldA"/>
</dbReference>
<evidence type="ECO:0000313" key="5">
    <source>
        <dbReference type="Proteomes" id="UP000642284"/>
    </source>
</evidence>
<gene>
    <name evidence="4" type="ORF">H9Y04_40770</name>
</gene>
<dbReference type="PANTHER" id="PTHR11496">
    <property type="entry name" value="ALCOHOL DEHYDROGENASE"/>
    <property type="match status" value="1"/>
</dbReference>
<dbReference type="InterPro" id="IPR049692">
    <property type="entry name" value="Daptide_DH"/>
</dbReference>
<protein>
    <submittedName>
        <fullName evidence="4">Iron-containing alcohol dehydrogenase</fullName>
    </submittedName>
</protein>
<comment type="caution">
    <text evidence="4">The sequence shown here is derived from an EMBL/GenBank/DDBJ whole genome shotgun (WGS) entry which is preliminary data.</text>
</comment>
<dbReference type="RefSeq" id="WP_187819307.1">
    <property type="nucleotide sequence ID" value="NZ_JACTVJ010000030.1"/>
</dbReference>
<dbReference type="SUPFAM" id="SSF56796">
    <property type="entry name" value="Dehydroquinate synthase-like"/>
    <property type="match status" value="1"/>
</dbReference>